<dbReference type="GO" id="GO:0034023">
    <property type="term" value="F:5-(carboxyamino)imidazole ribonucleotide mutase activity"/>
    <property type="evidence" value="ECO:0007669"/>
    <property type="project" value="UniProtKB-UniRule"/>
</dbReference>
<dbReference type="UniPathway" id="UPA00074">
    <property type="reaction ID" value="UER00943"/>
</dbReference>
<dbReference type="HAMAP" id="MF_01929">
    <property type="entry name" value="PurE_classI"/>
    <property type="match status" value="1"/>
</dbReference>
<protein>
    <recommendedName>
        <fullName evidence="3 4">N5-carboxyaminoimidazole ribonucleotide mutase</fullName>
        <shortName evidence="3 4">N5-CAIR mutase</shortName>
        <ecNumber evidence="3 4">5.4.99.18</ecNumber>
    </recommendedName>
    <alternativeName>
        <fullName evidence="3">5-(carboxyamino)imidazole ribonucleotide mutase</fullName>
    </alternativeName>
</protein>
<accession>A0A841GS84</accession>
<reference evidence="7 8" key="1">
    <citation type="submission" date="2020-08" db="EMBL/GenBank/DDBJ databases">
        <title>Genomic Encyclopedia of Type Strains, Phase IV (KMG-IV): sequencing the most valuable type-strain genomes for metagenomic binning, comparative biology and taxonomic classification.</title>
        <authorList>
            <person name="Goeker M."/>
        </authorList>
    </citation>
    <scope>NUCLEOTIDE SEQUENCE [LARGE SCALE GENOMIC DNA]</scope>
    <source>
        <strain evidence="7 8">DSM 13481</strain>
    </source>
</reference>
<feature type="domain" description="PurE" evidence="6">
    <location>
        <begin position="1"/>
        <end position="149"/>
    </location>
</feature>
<dbReference type="PIRSF" id="PIRSF001338">
    <property type="entry name" value="AIR_carboxylase"/>
    <property type="match status" value="1"/>
</dbReference>
<evidence type="ECO:0000256" key="5">
    <source>
        <dbReference type="PIRSR" id="PIRSR001338-1"/>
    </source>
</evidence>
<evidence type="ECO:0000313" key="7">
    <source>
        <dbReference type="EMBL" id="MBB6061980.1"/>
    </source>
</evidence>
<dbReference type="InterPro" id="IPR024694">
    <property type="entry name" value="PurE_prokaryotes"/>
</dbReference>
<dbReference type="InterPro" id="IPR000031">
    <property type="entry name" value="PurE_dom"/>
</dbReference>
<dbReference type="EC" id="5.4.99.18" evidence="3 4"/>
<dbReference type="PANTHER" id="PTHR23046">
    <property type="entry name" value="PHOSPHORIBOSYLAMINOIMIDAZOLE CARBOXYLASE CATALYTIC SUBUNIT"/>
    <property type="match status" value="1"/>
</dbReference>
<dbReference type="SMART" id="SM01001">
    <property type="entry name" value="AIRC"/>
    <property type="match status" value="1"/>
</dbReference>
<dbReference type="Proteomes" id="UP000555828">
    <property type="component" value="Unassembled WGS sequence"/>
</dbReference>
<dbReference type="Pfam" id="PF00731">
    <property type="entry name" value="AIRC"/>
    <property type="match status" value="1"/>
</dbReference>
<dbReference type="SUPFAM" id="SSF52255">
    <property type="entry name" value="N5-CAIR mutase (phosphoribosylaminoimidazole carboxylase, PurE)"/>
    <property type="match status" value="1"/>
</dbReference>
<evidence type="ECO:0000259" key="6">
    <source>
        <dbReference type="SMART" id="SM01001"/>
    </source>
</evidence>
<dbReference type="AlphaFoldDB" id="A0A841GS84"/>
<keyword evidence="2 3" id="KW-0413">Isomerase</keyword>
<dbReference type="InterPro" id="IPR033747">
    <property type="entry name" value="PurE_ClassI"/>
</dbReference>
<dbReference type="PANTHER" id="PTHR23046:SF2">
    <property type="entry name" value="PHOSPHORIBOSYLAMINOIMIDAZOLE CARBOXYLASE"/>
    <property type="match status" value="1"/>
</dbReference>
<evidence type="ECO:0000256" key="1">
    <source>
        <dbReference type="ARBA" id="ARBA00022755"/>
    </source>
</evidence>
<organism evidence="7 8">
    <name type="scientific">Thermosipho japonicus</name>
    <dbReference type="NCBI Taxonomy" id="90323"/>
    <lineage>
        <taxon>Bacteria</taxon>
        <taxon>Thermotogati</taxon>
        <taxon>Thermotogota</taxon>
        <taxon>Thermotogae</taxon>
        <taxon>Thermotogales</taxon>
        <taxon>Fervidobacteriaceae</taxon>
        <taxon>Thermosipho</taxon>
    </lineage>
</organism>
<comment type="similarity">
    <text evidence="3">Belongs to the AIR carboxylase family. Class I subfamily.</text>
</comment>
<feature type="binding site" evidence="3 5">
    <location>
        <position position="8"/>
    </location>
    <ligand>
        <name>substrate</name>
    </ligand>
</feature>
<evidence type="ECO:0000313" key="8">
    <source>
        <dbReference type="Proteomes" id="UP000555828"/>
    </source>
</evidence>
<dbReference type="EMBL" id="JACHEX010000001">
    <property type="protein sequence ID" value="MBB6061980.1"/>
    <property type="molecule type" value="Genomic_DNA"/>
</dbReference>
<keyword evidence="8" id="KW-1185">Reference proteome</keyword>
<dbReference type="GO" id="GO:0006189">
    <property type="term" value="P:'de novo' IMP biosynthetic process"/>
    <property type="evidence" value="ECO:0007669"/>
    <property type="project" value="UniProtKB-UniRule"/>
</dbReference>
<proteinExistence type="inferred from homology"/>
<comment type="caution">
    <text evidence="7">The sequence shown here is derived from an EMBL/GenBank/DDBJ whole genome shotgun (WGS) entry which is preliminary data.</text>
</comment>
<comment type="function">
    <text evidence="3 4">Catalyzes the conversion of N5-carboxyaminoimidazole ribonucleotide (N5-CAIR) to 4-carboxy-5-aminoimidazole ribonucleotide (CAIR).</text>
</comment>
<feature type="binding site" evidence="3 5">
    <location>
        <position position="11"/>
    </location>
    <ligand>
        <name>substrate</name>
    </ligand>
</feature>
<evidence type="ECO:0000256" key="2">
    <source>
        <dbReference type="ARBA" id="ARBA00023235"/>
    </source>
</evidence>
<dbReference type="RefSeq" id="WP_184618720.1">
    <property type="nucleotide sequence ID" value="NZ_JACHEX010000001.1"/>
</dbReference>
<evidence type="ECO:0000256" key="3">
    <source>
        <dbReference type="HAMAP-Rule" id="MF_01929"/>
    </source>
</evidence>
<keyword evidence="1 3" id="KW-0658">Purine biosynthesis</keyword>
<sequence length="150" mass="16065">MVSIIAGSKSDSNIVEKAEKVLEEFSVPYETKYLSAHRTPDLLDEYIKNCEQKGTKVFIAIAGGAAHLPGVIASKTLKPVIGVPVKSNDLGGLDSLLSIVQMPNDIPVATVGIDRGKNAALLAIEILALSDESLSKKLKDYRSKLVGKYL</sequence>
<comment type="pathway">
    <text evidence="3 4">Purine metabolism; IMP biosynthesis via de novo pathway; 5-amino-1-(5-phospho-D-ribosyl)imidazole-4-carboxylate from 5-amino-1-(5-phospho-D-ribosyl)imidazole (N5-CAIR route): step 2/2.</text>
</comment>
<dbReference type="Gene3D" id="3.40.50.1970">
    <property type="match status" value="1"/>
</dbReference>
<dbReference type="NCBIfam" id="TIGR01162">
    <property type="entry name" value="purE"/>
    <property type="match status" value="1"/>
</dbReference>
<name>A0A841GS84_9BACT</name>
<comment type="catalytic activity">
    <reaction evidence="3 4">
        <text>5-carboxyamino-1-(5-phospho-D-ribosyl)imidazole + H(+) = 5-amino-1-(5-phospho-D-ribosyl)imidazole-4-carboxylate</text>
        <dbReference type="Rhea" id="RHEA:13193"/>
        <dbReference type="ChEBI" id="CHEBI:15378"/>
        <dbReference type="ChEBI" id="CHEBI:58730"/>
        <dbReference type="ChEBI" id="CHEBI:77657"/>
        <dbReference type="EC" id="5.4.99.18"/>
    </reaction>
</comment>
<evidence type="ECO:0000256" key="4">
    <source>
        <dbReference type="PIRNR" id="PIRNR001338"/>
    </source>
</evidence>
<feature type="binding site" evidence="3 5">
    <location>
        <position position="38"/>
    </location>
    <ligand>
        <name>substrate</name>
    </ligand>
</feature>
<gene>
    <name evidence="3" type="primary">purE</name>
    <name evidence="7" type="ORF">HNP65_000402</name>
</gene>